<accession>V6F884</accession>
<gene>
    <name evidence="1" type="ordered locus">MGMSRv2__3366</name>
</gene>
<dbReference type="STRING" id="1430440.MGMSRv2__3366"/>
<dbReference type="InterPro" id="IPR036514">
    <property type="entry name" value="SGNH_hydro_sf"/>
</dbReference>
<protein>
    <recommendedName>
        <fullName evidence="3">SGNH hydrolase-type esterase domain-containing protein</fullName>
    </recommendedName>
</protein>
<dbReference type="HOGENOM" id="CLU_743538_0_0_5"/>
<evidence type="ECO:0000313" key="2">
    <source>
        <dbReference type="Proteomes" id="UP000018922"/>
    </source>
</evidence>
<dbReference type="SUPFAM" id="SSF52266">
    <property type="entry name" value="SGNH hydrolase"/>
    <property type="match status" value="1"/>
</dbReference>
<keyword evidence="2" id="KW-1185">Reference proteome</keyword>
<organism evidence="1 2">
    <name type="scientific">Magnetospirillum gryphiswaldense (strain DSM 6361 / JCM 21280 / NBRC 15271 / MSR-1)</name>
    <dbReference type="NCBI Taxonomy" id="431944"/>
    <lineage>
        <taxon>Bacteria</taxon>
        <taxon>Pseudomonadati</taxon>
        <taxon>Pseudomonadota</taxon>
        <taxon>Alphaproteobacteria</taxon>
        <taxon>Rhodospirillales</taxon>
        <taxon>Rhodospirillaceae</taxon>
        <taxon>Magnetospirillum</taxon>
    </lineage>
</organism>
<dbReference type="eggNOG" id="ENOG502ZPB7">
    <property type="taxonomic scope" value="Bacteria"/>
</dbReference>
<evidence type="ECO:0008006" key="3">
    <source>
        <dbReference type="Google" id="ProtNLM"/>
    </source>
</evidence>
<reference evidence="1 2" key="1">
    <citation type="journal article" date="2014" name="Genome Announc.">
        <title>Complete genome sequence of Magnetospirillum gryphiswaldense MSR-1.</title>
        <authorList>
            <person name="Wang X."/>
            <person name="Wang Q."/>
            <person name="Zhang W."/>
            <person name="Wang Y."/>
            <person name="Li L."/>
            <person name="Wen T."/>
            <person name="Zhang T."/>
            <person name="Zhang Y."/>
            <person name="Xu J."/>
            <person name="Hu J."/>
            <person name="Li S."/>
            <person name="Liu L."/>
            <person name="Liu J."/>
            <person name="Jiang W."/>
            <person name="Tian J."/>
            <person name="Li Y."/>
            <person name="Schuler D."/>
            <person name="Wang L."/>
            <person name="Li J."/>
        </authorList>
    </citation>
    <scope>NUCLEOTIDE SEQUENCE [LARGE SCALE GENOMIC DNA]</scope>
    <source>
        <strain evidence="2">DSM 6361 / JCM 21280 / NBRC 15271 / MSR-1</strain>
    </source>
</reference>
<dbReference type="GO" id="GO:0016788">
    <property type="term" value="F:hydrolase activity, acting on ester bonds"/>
    <property type="evidence" value="ECO:0007669"/>
    <property type="project" value="UniProtKB-ARBA"/>
</dbReference>
<dbReference type="KEGG" id="mgy:MGMSRv2__3366"/>
<dbReference type="EMBL" id="HG794546">
    <property type="protein sequence ID" value="CDL00581.1"/>
    <property type="molecule type" value="Genomic_DNA"/>
</dbReference>
<dbReference type="Gene3D" id="3.40.50.1110">
    <property type="entry name" value="SGNH hydrolase"/>
    <property type="match status" value="1"/>
</dbReference>
<dbReference type="Proteomes" id="UP000018922">
    <property type="component" value="Chromosome I"/>
</dbReference>
<dbReference type="AlphaFoldDB" id="V6F884"/>
<name>V6F884_MAGGM</name>
<evidence type="ECO:0000313" key="1">
    <source>
        <dbReference type="EMBL" id="CDL00581.1"/>
    </source>
</evidence>
<sequence>MKTRLLNLALLFSVLIAGFAAMEWLVRRLPAAERLGWNLVQPVAQRVEQFAAKGQSHRIIVAGDSFAEWMEQSGGNFARIAESSLRRQGRDVAMLNMGEAGSGLADYYRNLVTYGPDIKPGTVVIAVYLGNDLSPFPGGLPAPDQLHTRLPQPNVPRGWRDLLKQSVLLNLVYRQAKLHIPWIQSGFTAHVLDYSRSSAGKDQAFVTERLARVDPQLLRDANSDAINGWDLAAAIFRPDYYDNLAKADTATAEGEAARAALVDLRVLYGYVRSLGATPVLVLIPPSPWVDSRYHDYFQRLGYGRLGLAAGAPLITGEIMAMAQGDGVAVLDLLPVLRASDQPAYLERDIHFNSHGQKLAGQALANFLRSLLP</sequence>
<proteinExistence type="predicted"/>